<dbReference type="SUPFAM" id="SSF57850">
    <property type="entry name" value="RING/U-box"/>
    <property type="match status" value="1"/>
</dbReference>
<dbReference type="AlphaFoldDB" id="A0A8H7IUZ5"/>
<gene>
    <name evidence="1" type="ORF">EKO04_010420</name>
</gene>
<dbReference type="Proteomes" id="UP000651452">
    <property type="component" value="Unassembled WGS sequence"/>
</dbReference>
<evidence type="ECO:0000313" key="1">
    <source>
        <dbReference type="EMBL" id="KAF9691603.1"/>
    </source>
</evidence>
<dbReference type="InterPro" id="IPR013083">
    <property type="entry name" value="Znf_RING/FYVE/PHD"/>
</dbReference>
<keyword evidence="2" id="KW-1185">Reference proteome</keyword>
<organism evidence="1 2">
    <name type="scientific">Ascochyta lentis</name>
    <dbReference type="NCBI Taxonomy" id="205686"/>
    <lineage>
        <taxon>Eukaryota</taxon>
        <taxon>Fungi</taxon>
        <taxon>Dikarya</taxon>
        <taxon>Ascomycota</taxon>
        <taxon>Pezizomycotina</taxon>
        <taxon>Dothideomycetes</taxon>
        <taxon>Pleosporomycetidae</taxon>
        <taxon>Pleosporales</taxon>
        <taxon>Pleosporineae</taxon>
        <taxon>Didymellaceae</taxon>
        <taxon>Ascochyta</taxon>
    </lineage>
</organism>
<dbReference type="EMBL" id="RZGK01000020">
    <property type="protein sequence ID" value="KAF9691603.1"/>
    <property type="molecule type" value="Genomic_DNA"/>
</dbReference>
<comment type="caution">
    <text evidence="1">The sequence shown here is derived from an EMBL/GenBank/DDBJ whole genome shotgun (WGS) entry which is preliminary data.</text>
</comment>
<dbReference type="Pfam" id="PF14447">
    <property type="entry name" value="Prok-RING_4"/>
    <property type="match status" value="1"/>
</dbReference>
<reference evidence="1" key="2">
    <citation type="submission" date="2020-09" db="EMBL/GenBank/DDBJ databases">
        <title>Reference genome assembly for Australian Ascochyta lentis isolate Al4.</title>
        <authorList>
            <person name="Lee R.C."/>
            <person name="Farfan-Caceres L.M."/>
            <person name="Debler J.W."/>
            <person name="Williams A.H."/>
            <person name="Henares B.M."/>
        </authorList>
    </citation>
    <scope>NUCLEOTIDE SEQUENCE</scope>
    <source>
        <strain evidence="1">Al4</strain>
    </source>
</reference>
<sequence length="406" mass="45769">MPSNIRIALKSIAKPFSATPSYSTDEFWIEFHHPEHAHAALSMLTTMAGFEATLVYNIYFTVSTHVADAAFENLWSLADEIPCVNHVWEKPDDQLAILHLSGTHRGEMAHVRERAERIFLGRTVAVNSCHPDLTRYEIWDTLFADADGDAWLQQAESDTGVALFADRLQERLRVYHRGNSQRNRVEQMLARSIVNLDAAQEIHAIRLSLSTWQAVLASNTLTKAQAVLGTDHVRLEYYTKALFIKCSPRTAQFLRQELGSAHPSIARVEAYFECLICGQAATGIMLSSCEHVLCEACFRPRVRIAESDFRSQHFPLVCPREGCDEPILLSDLRKLVPAGHLHTLLEASVQYHIRSFPEKYRKCRSMECRPLVSQESVPYARRPLHVCMDTSIRCALVAIVTSVGVA</sequence>
<protein>
    <recommendedName>
        <fullName evidence="3">RING-type domain-containing protein</fullName>
    </recommendedName>
</protein>
<reference evidence="1" key="1">
    <citation type="submission" date="2018-12" db="EMBL/GenBank/DDBJ databases">
        <authorList>
            <person name="Syme R.A."/>
            <person name="Farfan-Caceres L."/>
            <person name="Lichtenzveig J."/>
        </authorList>
    </citation>
    <scope>NUCLEOTIDE SEQUENCE</scope>
    <source>
        <strain evidence="1">Al4</strain>
    </source>
</reference>
<dbReference type="OrthoDB" id="10009520at2759"/>
<evidence type="ECO:0000313" key="2">
    <source>
        <dbReference type="Proteomes" id="UP000651452"/>
    </source>
</evidence>
<accession>A0A8H7IUZ5</accession>
<proteinExistence type="predicted"/>
<evidence type="ECO:0008006" key="3">
    <source>
        <dbReference type="Google" id="ProtNLM"/>
    </source>
</evidence>
<dbReference type="Gene3D" id="3.30.40.10">
    <property type="entry name" value="Zinc/RING finger domain, C3HC4 (zinc finger)"/>
    <property type="match status" value="1"/>
</dbReference>
<name>A0A8H7IUZ5_9PLEO</name>